<dbReference type="SMART" id="SM00347">
    <property type="entry name" value="HTH_MARR"/>
    <property type="match status" value="1"/>
</dbReference>
<dbReference type="RefSeq" id="WP_061924568.1">
    <property type="nucleotide sequence ID" value="NZ_CP012669.1"/>
</dbReference>
<dbReference type="STRING" id="361183.AMC99_01404"/>
<evidence type="ECO:0000259" key="4">
    <source>
        <dbReference type="PROSITE" id="PS50995"/>
    </source>
</evidence>
<dbReference type="PROSITE" id="PS01117">
    <property type="entry name" value="HTH_MARR_1"/>
    <property type="match status" value="1"/>
</dbReference>
<feature type="domain" description="HTH marR-type" evidence="4">
    <location>
        <begin position="1"/>
        <end position="134"/>
    </location>
</feature>
<keyword evidence="1" id="KW-0805">Transcription regulation</keyword>
<dbReference type="AlphaFoldDB" id="A0A0M4M819"/>
<dbReference type="PRINTS" id="PR00598">
    <property type="entry name" value="HTHMARR"/>
</dbReference>
<evidence type="ECO:0000313" key="6">
    <source>
        <dbReference type="Proteomes" id="UP000057938"/>
    </source>
</evidence>
<proteinExistence type="predicted"/>
<sequence length="147" mass="16736">MILDIGYRMSDNSRLLRRLFDERVRDLGLTAAQARLLLSLNRHPGENQAFHAERLEVEPITLTRIIDRMEEAGWVERKADPADRRARILHLTDKSRGTVEGLRQIVEAMFEEVLTGLDDGERRHLAGMLERIGANLAAAREVELVNG</sequence>
<keyword evidence="6" id="KW-1185">Reference proteome</keyword>
<dbReference type="Proteomes" id="UP000057938">
    <property type="component" value="Chromosome"/>
</dbReference>
<accession>A0A0M4M819</accession>
<reference evidence="5 6" key="1">
    <citation type="submission" date="2015-09" db="EMBL/GenBank/DDBJ databases">
        <title>Complete genome sequence of a benzo[a]pyrene-degrading bacterium Altererythrobacter epoxidivorans CGMCC 1.7731T.</title>
        <authorList>
            <person name="Li Z."/>
            <person name="Cheng H."/>
            <person name="Huo Y."/>
            <person name="Xu X."/>
        </authorList>
    </citation>
    <scope>NUCLEOTIDE SEQUENCE [LARGE SCALE GENOMIC DNA]</scope>
    <source>
        <strain evidence="5 6">CGMCC 1.7731</strain>
    </source>
</reference>
<dbReference type="EMBL" id="CP012669">
    <property type="protein sequence ID" value="ALE16698.1"/>
    <property type="molecule type" value="Genomic_DNA"/>
</dbReference>
<keyword evidence="3" id="KW-0804">Transcription</keyword>
<dbReference type="InterPro" id="IPR039422">
    <property type="entry name" value="MarR/SlyA-like"/>
</dbReference>
<keyword evidence="2" id="KW-0238">DNA-binding</keyword>
<protein>
    <submittedName>
        <fullName evidence="5">Transcriptional regulator, MarR family</fullName>
    </submittedName>
</protein>
<dbReference type="InterPro" id="IPR023187">
    <property type="entry name" value="Tscrpt_reg_MarR-type_CS"/>
</dbReference>
<evidence type="ECO:0000256" key="2">
    <source>
        <dbReference type="ARBA" id="ARBA00023125"/>
    </source>
</evidence>
<dbReference type="InterPro" id="IPR036388">
    <property type="entry name" value="WH-like_DNA-bd_sf"/>
</dbReference>
<evidence type="ECO:0000256" key="3">
    <source>
        <dbReference type="ARBA" id="ARBA00023163"/>
    </source>
</evidence>
<dbReference type="InterPro" id="IPR000835">
    <property type="entry name" value="HTH_MarR-typ"/>
</dbReference>
<dbReference type="SUPFAM" id="SSF46785">
    <property type="entry name" value="Winged helix' DNA-binding domain"/>
    <property type="match status" value="1"/>
</dbReference>
<dbReference type="PANTHER" id="PTHR33164:SF64">
    <property type="entry name" value="TRANSCRIPTIONAL REGULATOR SLYA"/>
    <property type="match status" value="1"/>
</dbReference>
<dbReference type="Gene3D" id="1.10.10.10">
    <property type="entry name" value="Winged helix-like DNA-binding domain superfamily/Winged helix DNA-binding domain"/>
    <property type="match status" value="1"/>
</dbReference>
<dbReference type="Pfam" id="PF01047">
    <property type="entry name" value="MarR"/>
    <property type="match status" value="1"/>
</dbReference>
<dbReference type="PANTHER" id="PTHR33164">
    <property type="entry name" value="TRANSCRIPTIONAL REGULATOR, MARR FAMILY"/>
    <property type="match status" value="1"/>
</dbReference>
<dbReference type="InterPro" id="IPR036390">
    <property type="entry name" value="WH_DNA-bd_sf"/>
</dbReference>
<organism evidence="5 6">
    <name type="scientific">Altererythrobacter epoxidivorans</name>
    <dbReference type="NCBI Taxonomy" id="361183"/>
    <lineage>
        <taxon>Bacteria</taxon>
        <taxon>Pseudomonadati</taxon>
        <taxon>Pseudomonadota</taxon>
        <taxon>Alphaproteobacteria</taxon>
        <taxon>Sphingomonadales</taxon>
        <taxon>Erythrobacteraceae</taxon>
        <taxon>Altererythrobacter</taxon>
    </lineage>
</organism>
<dbReference type="PROSITE" id="PS50995">
    <property type="entry name" value="HTH_MARR_2"/>
    <property type="match status" value="1"/>
</dbReference>
<evidence type="ECO:0000256" key="1">
    <source>
        <dbReference type="ARBA" id="ARBA00023015"/>
    </source>
</evidence>
<dbReference type="PATRIC" id="fig|361183.4.peg.1377"/>
<evidence type="ECO:0000313" key="5">
    <source>
        <dbReference type="EMBL" id="ALE16698.1"/>
    </source>
</evidence>
<dbReference type="GO" id="GO:0003677">
    <property type="term" value="F:DNA binding"/>
    <property type="evidence" value="ECO:0007669"/>
    <property type="project" value="UniProtKB-KW"/>
</dbReference>
<dbReference type="OrthoDB" id="582199at2"/>
<dbReference type="KEGG" id="aep:AMC99_01404"/>
<name>A0A0M4M819_9SPHN</name>
<dbReference type="GO" id="GO:0006950">
    <property type="term" value="P:response to stress"/>
    <property type="evidence" value="ECO:0007669"/>
    <property type="project" value="TreeGrafter"/>
</dbReference>
<dbReference type="GO" id="GO:0003700">
    <property type="term" value="F:DNA-binding transcription factor activity"/>
    <property type="evidence" value="ECO:0007669"/>
    <property type="project" value="InterPro"/>
</dbReference>
<gene>
    <name evidence="5" type="ORF">AMC99_01404</name>
</gene>